<dbReference type="RefSeq" id="XP_043035563.1">
    <property type="nucleotide sequence ID" value="XM_043178428.1"/>
</dbReference>
<comment type="pathway">
    <text evidence="3">Glycan metabolism; N-glycan degradation.</text>
</comment>
<dbReference type="FunFam" id="3.20.20.80:FF:000050">
    <property type="entry name" value="Beta-mannosidase B"/>
    <property type="match status" value="1"/>
</dbReference>
<dbReference type="InterPro" id="IPR017853">
    <property type="entry name" value="GH"/>
</dbReference>
<keyword evidence="18" id="KW-1185">Reference proteome</keyword>
<dbReference type="GeneID" id="66100718"/>
<dbReference type="InterPro" id="IPR041447">
    <property type="entry name" value="Mannosidase_ig"/>
</dbReference>
<dbReference type="GO" id="GO:0005576">
    <property type="term" value="C:extracellular region"/>
    <property type="evidence" value="ECO:0007669"/>
    <property type="project" value="UniProtKB-SubCell"/>
</dbReference>
<dbReference type="Pfam" id="PF00703">
    <property type="entry name" value="Glyco_hydro_2"/>
    <property type="match status" value="1"/>
</dbReference>
<comment type="subunit">
    <text evidence="4">Homodimer.</text>
</comment>
<evidence type="ECO:0000259" key="14">
    <source>
        <dbReference type="Pfam" id="PF17753"/>
    </source>
</evidence>
<reference evidence="17" key="1">
    <citation type="submission" date="2020-11" db="EMBL/GenBank/DDBJ databases">
        <title>Adaptations for nitrogen fixation in a non-lichenized fungal sporocarp promotes dispersal by wood-feeding termites.</title>
        <authorList>
            <consortium name="DOE Joint Genome Institute"/>
            <person name="Koch R.A."/>
            <person name="Yoon G."/>
            <person name="Arayal U."/>
            <person name="Lail K."/>
            <person name="Amirebrahimi M."/>
            <person name="Labutti K."/>
            <person name="Lipzen A."/>
            <person name="Riley R."/>
            <person name="Barry K."/>
            <person name="Henrissat B."/>
            <person name="Grigoriev I.V."/>
            <person name="Herr J.R."/>
            <person name="Aime M.C."/>
        </authorList>
    </citation>
    <scope>NUCLEOTIDE SEQUENCE</scope>
    <source>
        <strain evidence="17">MCA 3950</strain>
    </source>
</reference>
<dbReference type="Gene3D" id="2.60.120.260">
    <property type="entry name" value="Galactose-binding domain-like"/>
    <property type="match status" value="1"/>
</dbReference>
<feature type="domain" description="Beta-mannosidase-like galactose-binding" evidence="16">
    <location>
        <begin position="27"/>
        <end position="192"/>
    </location>
</feature>
<evidence type="ECO:0000256" key="8">
    <source>
        <dbReference type="ARBA" id="ARBA00023180"/>
    </source>
</evidence>
<dbReference type="Pfam" id="PF22666">
    <property type="entry name" value="Glyco_hydro_2_N2"/>
    <property type="match status" value="1"/>
</dbReference>
<evidence type="ECO:0000256" key="10">
    <source>
        <dbReference type="ARBA" id="ARBA00038429"/>
    </source>
</evidence>
<comment type="catalytic activity">
    <reaction evidence="1">
        <text>Hydrolysis of terminal, non-reducing beta-D-mannose residues in beta-D-mannosides.</text>
        <dbReference type="EC" id="3.2.1.25"/>
    </reaction>
</comment>
<proteinExistence type="inferred from homology"/>
<evidence type="ECO:0000256" key="4">
    <source>
        <dbReference type="ARBA" id="ARBA00011738"/>
    </source>
</evidence>
<keyword evidence="8" id="KW-0325">Glycoprotein</keyword>
<name>A0A9P7VJ46_9AGAR</name>
<dbReference type="InterPro" id="IPR008979">
    <property type="entry name" value="Galactose-bd-like_sf"/>
</dbReference>
<evidence type="ECO:0000256" key="5">
    <source>
        <dbReference type="ARBA" id="ARBA00012754"/>
    </source>
</evidence>
<evidence type="ECO:0000313" key="18">
    <source>
        <dbReference type="Proteomes" id="UP000812287"/>
    </source>
</evidence>
<feature type="domain" description="Mannosidase Ig/CBM-like" evidence="15">
    <location>
        <begin position="703"/>
        <end position="788"/>
    </location>
</feature>
<dbReference type="InterPro" id="IPR013783">
    <property type="entry name" value="Ig-like_fold"/>
</dbReference>
<dbReference type="PANTHER" id="PTHR43730:SF1">
    <property type="entry name" value="BETA-MANNOSIDASE"/>
    <property type="match status" value="1"/>
</dbReference>
<dbReference type="Gene3D" id="2.60.40.10">
    <property type="entry name" value="Immunoglobulins"/>
    <property type="match status" value="2"/>
</dbReference>
<comment type="caution">
    <text evidence="17">The sequence shown here is derived from an EMBL/GenBank/DDBJ whole genome shotgun (WGS) entry which is preliminary data.</text>
</comment>
<dbReference type="InterPro" id="IPR006102">
    <property type="entry name" value="Ig-like_GH2"/>
</dbReference>
<sequence length="866" mass="99323">MFNAVHTELKSNWSWKQRDPKVPVVEEVATTGWRSTQAYPSEIHVELLKNNLIPDPYRGFAEQEVQWVGEVEWLYKCTFDFKPGDGRHTQAELEFLGLDTACDVYLNNEIILETSNMFQTHVVPIIPTASINTLLLHFKSAKRLAKSLQEQHGKVRAGSTNLGDPSRVYVRKAQYDWRWDWGPELMTCGPFRPVILRRYTARIGNVWTHASVTDTNNAATRLKVDVDVLGVAALPTFIKVALRDAKGTKVELEELSSNSRSVDWRFVPGQVQLWWPVGYGDQVLYRVVIELLGPNRDVIDSKTIRVGFRNVKLIQEELEEPDQYGTGTTFLFEINGVRMFMGGSNWIPADNFLTTLTPERYRAWLTLVRDGNQNMIRLWGGGVYEPDCFYDICDGLLYFSCYQLGILVWQDFQFACGVYPAYEEFVASVRKEAVDNVKRLRHHPSIALFCGNNEDYQMILQWEDVKSFPAIKIYEDVLPSVVEALCDPPIPYHRGSPYGGQGWDTADPTVGDIHQWNIWGGKELPYQEYDQMGGRFVSEFGMPSLPSMRTIEYWMDGAPAQEWHAQSALMAQHCRAGSYERRFAIAMNENFRVTEDLETYAFRTQVMQSESVGFAYQSWRRGWGGRGKQYTSGVLVWQLNDCWPVTSWAIVDYFLRPKPVYYTIKRHLDTFAIGLLRNVTKNRPNDRPRQFYDFGGFRAVGAKLDIWASNSTPKRRPATLKLQFVDLKSNWAATEEHKVVLLPNQSTELISITCPGQHATVVIGARLLDDRSGKVLARHVDWPQPYKYLTLPDPRLKVTVAENKLRLQVEKPAKCVFLTTKSKVTWNDNAIDLMPGEERIIEANRLIDKNELRVAYLGREKAFSIP</sequence>
<dbReference type="GO" id="GO:0004567">
    <property type="term" value="F:beta-mannosidase activity"/>
    <property type="evidence" value="ECO:0007669"/>
    <property type="project" value="UniProtKB-EC"/>
</dbReference>
<keyword evidence="7 17" id="KW-0378">Hydrolase</keyword>
<dbReference type="SUPFAM" id="SSF49303">
    <property type="entry name" value="beta-Galactosidase/glucuronidase domain"/>
    <property type="match status" value="2"/>
</dbReference>
<dbReference type="EC" id="3.2.1.25" evidence="5"/>
<evidence type="ECO:0000256" key="12">
    <source>
        <dbReference type="ARBA" id="ARBA00041614"/>
    </source>
</evidence>
<evidence type="ECO:0000259" key="15">
    <source>
        <dbReference type="Pfam" id="PF17786"/>
    </source>
</evidence>
<dbReference type="PANTHER" id="PTHR43730">
    <property type="entry name" value="BETA-MANNOSIDASE"/>
    <property type="match status" value="1"/>
</dbReference>
<dbReference type="InterPro" id="IPR050887">
    <property type="entry name" value="Beta-mannosidase_GH2"/>
</dbReference>
<dbReference type="InterPro" id="IPR041625">
    <property type="entry name" value="Beta-mannosidase_Ig"/>
</dbReference>
<evidence type="ECO:0000259" key="16">
    <source>
        <dbReference type="Pfam" id="PF22666"/>
    </source>
</evidence>
<evidence type="ECO:0000256" key="7">
    <source>
        <dbReference type="ARBA" id="ARBA00022801"/>
    </source>
</evidence>
<evidence type="ECO:0000259" key="13">
    <source>
        <dbReference type="Pfam" id="PF00703"/>
    </source>
</evidence>
<evidence type="ECO:0000313" key="17">
    <source>
        <dbReference type="EMBL" id="KAG7442063.1"/>
    </source>
</evidence>
<dbReference type="SUPFAM" id="SSF49785">
    <property type="entry name" value="Galactose-binding domain-like"/>
    <property type="match status" value="1"/>
</dbReference>
<dbReference type="Proteomes" id="UP000812287">
    <property type="component" value="Unassembled WGS sequence"/>
</dbReference>
<evidence type="ECO:0000256" key="6">
    <source>
        <dbReference type="ARBA" id="ARBA00022525"/>
    </source>
</evidence>
<dbReference type="SUPFAM" id="SSF51445">
    <property type="entry name" value="(Trans)glycosidases"/>
    <property type="match status" value="1"/>
</dbReference>
<dbReference type="OrthoDB" id="2866996at2759"/>
<keyword evidence="9" id="KW-0326">Glycosidase</keyword>
<organism evidence="17 18">
    <name type="scientific">Guyanagaster necrorhizus</name>
    <dbReference type="NCBI Taxonomy" id="856835"/>
    <lineage>
        <taxon>Eukaryota</taxon>
        <taxon>Fungi</taxon>
        <taxon>Dikarya</taxon>
        <taxon>Basidiomycota</taxon>
        <taxon>Agaricomycotina</taxon>
        <taxon>Agaricomycetes</taxon>
        <taxon>Agaricomycetidae</taxon>
        <taxon>Agaricales</taxon>
        <taxon>Marasmiineae</taxon>
        <taxon>Physalacriaceae</taxon>
        <taxon>Guyanagaster</taxon>
    </lineage>
</organism>
<feature type="domain" description="Glycoside hydrolase family 2 immunoglobulin-like beta-sandwich" evidence="13">
    <location>
        <begin position="202"/>
        <end position="309"/>
    </location>
</feature>
<evidence type="ECO:0000256" key="2">
    <source>
        <dbReference type="ARBA" id="ARBA00004613"/>
    </source>
</evidence>
<dbReference type="AlphaFoldDB" id="A0A9P7VJ46"/>
<evidence type="ECO:0000256" key="3">
    <source>
        <dbReference type="ARBA" id="ARBA00004740"/>
    </source>
</evidence>
<evidence type="ECO:0000256" key="11">
    <source>
        <dbReference type="ARBA" id="ARBA00041069"/>
    </source>
</evidence>
<protein>
    <recommendedName>
        <fullName evidence="11">Beta-mannosidase B</fullName>
        <ecNumber evidence="5">3.2.1.25</ecNumber>
    </recommendedName>
    <alternativeName>
        <fullName evidence="12">Mannanase B</fullName>
    </alternativeName>
</protein>
<gene>
    <name evidence="17" type="ORF">BT62DRAFT_1041282</name>
</gene>
<dbReference type="GO" id="GO:0005975">
    <property type="term" value="P:carbohydrate metabolic process"/>
    <property type="evidence" value="ECO:0007669"/>
    <property type="project" value="InterPro"/>
</dbReference>
<comment type="similarity">
    <text evidence="10">Belongs to the glycosyl hydrolase 2 family. Beta-mannosidase B subfamily.</text>
</comment>
<dbReference type="Gene3D" id="3.20.20.80">
    <property type="entry name" value="Glycosidases"/>
    <property type="match status" value="1"/>
</dbReference>
<accession>A0A9P7VJ46</accession>
<dbReference type="Pfam" id="PF17786">
    <property type="entry name" value="Mannosidase_ig"/>
    <property type="match status" value="1"/>
</dbReference>
<dbReference type="GO" id="GO:0006516">
    <property type="term" value="P:glycoprotein catabolic process"/>
    <property type="evidence" value="ECO:0007669"/>
    <property type="project" value="TreeGrafter"/>
</dbReference>
<dbReference type="InterPro" id="IPR036156">
    <property type="entry name" value="Beta-gal/glucu_dom_sf"/>
</dbReference>
<keyword evidence="6" id="KW-0964">Secreted</keyword>
<evidence type="ECO:0000256" key="1">
    <source>
        <dbReference type="ARBA" id="ARBA00000829"/>
    </source>
</evidence>
<feature type="domain" description="Beta-mannosidase Ig-fold" evidence="14">
    <location>
        <begin position="791"/>
        <end position="845"/>
    </location>
</feature>
<comment type="subcellular location">
    <subcellularLocation>
        <location evidence="2">Secreted</location>
    </subcellularLocation>
</comment>
<dbReference type="EMBL" id="MU250554">
    <property type="protein sequence ID" value="KAG7442063.1"/>
    <property type="molecule type" value="Genomic_DNA"/>
</dbReference>
<dbReference type="Pfam" id="PF17753">
    <property type="entry name" value="Ig_mannosidase"/>
    <property type="match status" value="1"/>
</dbReference>
<evidence type="ECO:0000256" key="9">
    <source>
        <dbReference type="ARBA" id="ARBA00023295"/>
    </source>
</evidence>
<dbReference type="InterPro" id="IPR054593">
    <property type="entry name" value="Beta-mannosidase-like_N2"/>
</dbReference>